<sequence length="97" mass="10686">MYRIQTENNRKVGTETRLGFCGWGLGVVLVAENLAWLVSALVAGDLVWLLAGDLAWLGVVLVAEDLAWLVSGTWRGLCQRWWLGTWRGLCWVAGAVA</sequence>
<name>W2YWE3_PHYNI</name>
<keyword evidence="1" id="KW-0472">Membrane</keyword>
<gene>
    <name evidence="2" type="ORF">F442_14069</name>
</gene>
<comment type="caution">
    <text evidence="2">The sequence shown here is derived from an EMBL/GenBank/DDBJ whole genome shotgun (WGS) entry which is preliminary data.</text>
</comment>
<proteinExistence type="predicted"/>
<feature type="transmembrane region" description="Helical" evidence="1">
    <location>
        <begin position="20"/>
        <end position="42"/>
    </location>
</feature>
<organism evidence="2 3">
    <name type="scientific">Phytophthora nicotianae P10297</name>
    <dbReference type="NCBI Taxonomy" id="1317064"/>
    <lineage>
        <taxon>Eukaryota</taxon>
        <taxon>Sar</taxon>
        <taxon>Stramenopiles</taxon>
        <taxon>Oomycota</taxon>
        <taxon>Peronosporomycetes</taxon>
        <taxon>Peronosporales</taxon>
        <taxon>Peronosporaceae</taxon>
        <taxon>Phytophthora</taxon>
    </lineage>
</organism>
<evidence type="ECO:0000313" key="2">
    <source>
        <dbReference type="EMBL" id="ETP38259.1"/>
    </source>
</evidence>
<evidence type="ECO:0000256" key="1">
    <source>
        <dbReference type="SAM" id="Phobius"/>
    </source>
</evidence>
<reference evidence="2 3" key="1">
    <citation type="submission" date="2013-11" db="EMBL/GenBank/DDBJ databases">
        <title>The Genome Sequence of Phytophthora parasitica P10297.</title>
        <authorList>
            <consortium name="The Broad Institute Genomics Platform"/>
            <person name="Russ C."/>
            <person name="Tyler B."/>
            <person name="Panabieres F."/>
            <person name="Shan W."/>
            <person name="Tripathy S."/>
            <person name="Grunwald N."/>
            <person name="Machado M."/>
            <person name="Johnson C.S."/>
            <person name="Walker B."/>
            <person name="Young S.K."/>
            <person name="Zeng Q."/>
            <person name="Gargeya S."/>
            <person name="Fitzgerald M."/>
            <person name="Haas B."/>
            <person name="Abouelleil A."/>
            <person name="Allen A.W."/>
            <person name="Alvarado L."/>
            <person name="Arachchi H.M."/>
            <person name="Berlin A.M."/>
            <person name="Chapman S.B."/>
            <person name="Gainer-Dewar J."/>
            <person name="Goldberg J."/>
            <person name="Griggs A."/>
            <person name="Gujja S."/>
            <person name="Hansen M."/>
            <person name="Howarth C."/>
            <person name="Imamovic A."/>
            <person name="Ireland A."/>
            <person name="Larimer J."/>
            <person name="McCowan C."/>
            <person name="Murphy C."/>
            <person name="Pearson M."/>
            <person name="Poon T.W."/>
            <person name="Priest M."/>
            <person name="Roberts A."/>
            <person name="Saif S."/>
            <person name="Shea T."/>
            <person name="Sisk P."/>
            <person name="Sykes S."/>
            <person name="Wortman J."/>
            <person name="Nusbaum C."/>
            <person name="Birren B."/>
        </authorList>
    </citation>
    <scope>NUCLEOTIDE SEQUENCE [LARGE SCALE GENOMIC DNA]</scope>
    <source>
        <strain evidence="2 3">P10297</strain>
    </source>
</reference>
<feature type="transmembrane region" description="Helical" evidence="1">
    <location>
        <begin position="48"/>
        <end position="70"/>
    </location>
</feature>
<dbReference type="EMBL" id="ANIY01002941">
    <property type="protein sequence ID" value="ETP38259.1"/>
    <property type="molecule type" value="Genomic_DNA"/>
</dbReference>
<protein>
    <submittedName>
        <fullName evidence="2">Uncharacterized protein</fullName>
    </submittedName>
</protein>
<dbReference type="AlphaFoldDB" id="W2YWE3"/>
<keyword evidence="1" id="KW-0812">Transmembrane</keyword>
<dbReference type="Proteomes" id="UP000018948">
    <property type="component" value="Unassembled WGS sequence"/>
</dbReference>
<keyword evidence="1" id="KW-1133">Transmembrane helix</keyword>
<evidence type="ECO:0000313" key="3">
    <source>
        <dbReference type="Proteomes" id="UP000018948"/>
    </source>
</evidence>
<accession>W2YWE3</accession>